<name>A0ABN8HYM4_9NEOP</name>
<dbReference type="PANTHER" id="PTHR21178">
    <property type="entry name" value="CILIA- AND FLAGELLA-ASSOCIATED PROTEIN 61"/>
    <property type="match status" value="1"/>
</dbReference>
<evidence type="ECO:0000259" key="1">
    <source>
        <dbReference type="Pfam" id="PF16092"/>
    </source>
</evidence>
<protein>
    <submittedName>
        <fullName evidence="3">Uncharacterized protein</fullName>
    </submittedName>
</protein>
<dbReference type="InterPro" id="IPR038884">
    <property type="entry name" value="CFAP61"/>
</dbReference>
<feature type="non-terminal residue" evidence="3">
    <location>
        <position position="1"/>
    </location>
</feature>
<reference evidence="3" key="1">
    <citation type="submission" date="2022-03" db="EMBL/GenBank/DDBJ databases">
        <authorList>
            <person name="Martin H S."/>
        </authorList>
    </citation>
    <scope>NUCLEOTIDE SEQUENCE</scope>
</reference>
<proteinExistence type="predicted"/>
<evidence type="ECO:0000313" key="3">
    <source>
        <dbReference type="EMBL" id="CAH2041511.1"/>
    </source>
</evidence>
<dbReference type="Proteomes" id="UP000837857">
    <property type="component" value="Chromosome 13"/>
</dbReference>
<accession>A0ABN8HYM4</accession>
<dbReference type="PANTHER" id="PTHR21178:SF8">
    <property type="entry name" value="CILIA- AND FLAGELLA-ASSOCIATED PROTEIN 61"/>
    <property type="match status" value="1"/>
</dbReference>
<evidence type="ECO:0000313" key="4">
    <source>
        <dbReference type="Proteomes" id="UP000837857"/>
    </source>
</evidence>
<feature type="domain" description="Cilia- and flagella-associated protein 61 N-terminal" evidence="1">
    <location>
        <begin position="38"/>
        <end position="116"/>
    </location>
</feature>
<organism evidence="3 4">
    <name type="scientific">Iphiclides podalirius</name>
    <name type="common">scarce swallowtail</name>
    <dbReference type="NCBI Taxonomy" id="110791"/>
    <lineage>
        <taxon>Eukaryota</taxon>
        <taxon>Metazoa</taxon>
        <taxon>Ecdysozoa</taxon>
        <taxon>Arthropoda</taxon>
        <taxon>Hexapoda</taxon>
        <taxon>Insecta</taxon>
        <taxon>Pterygota</taxon>
        <taxon>Neoptera</taxon>
        <taxon>Endopterygota</taxon>
        <taxon>Lepidoptera</taxon>
        <taxon>Glossata</taxon>
        <taxon>Ditrysia</taxon>
        <taxon>Papilionoidea</taxon>
        <taxon>Papilionidae</taxon>
        <taxon>Papilioninae</taxon>
        <taxon>Iphiclides</taxon>
    </lineage>
</organism>
<dbReference type="Pfam" id="PF23150">
    <property type="entry name" value="CFAP61_dimer"/>
    <property type="match status" value="1"/>
</dbReference>
<dbReference type="EMBL" id="OW152825">
    <property type="protein sequence ID" value="CAH2041511.1"/>
    <property type="molecule type" value="Genomic_DNA"/>
</dbReference>
<dbReference type="Pfam" id="PF16092">
    <property type="entry name" value="CFAP61_N"/>
    <property type="match status" value="1"/>
</dbReference>
<sequence length="541" mass="62437">MIDESKDVTGFMALGDHPNVPSIDEADWENWMRNMFQEEDNDDIIALLDQKCPRLKEMYGEYYISEIIGRHPDMKRQIIVADHQDRAVGVMCLNAEINYEVLQNTYELHAFYGLRKATSLEKEKSKRSNVLLKTFGQPILFGKWGPFDCNTKVKQIIEKELLNNLDVKETMWTVENSVNKKEERIFVMVSGSSIVGLGVLDEAFSAWFISKKFTTLPKVNVDARIVVVGASRTTMAFLNALIFSVNFMSKYQMLNVPCSAVFYYGQHGVDEAAFVAINKSGIAYNKGILIDHQFRTKDDSIYAAGPATRYNSKYYADDKQQMYYDSYEIGTKRGFDTTVLRLDCENNDEKLPDLKMPEVMHCMLPGGLQYLEGHVIETFKEGYFKLHLTKDFIVDGITCLTPDKRPLENFANLYGRSAVVLNNVFLRYTAKKLDNLYEFFRSPWAYFLYHDKSDELFAMVKELLPKTCPRNAKVKMRSTFETSPYMEAITDYVIGWLSENEALLPVYLQPWHQSELSRDIGSNPAFKRRKRSIIRMLNAIY</sequence>
<dbReference type="InterPro" id="IPR032151">
    <property type="entry name" value="CFAP61_N"/>
</dbReference>
<keyword evidence="4" id="KW-1185">Reference proteome</keyword>
<evidence type="ECO:0000259" key="2">
    <source>
        <dbReference type="Pfam" id="PF23150"/>
    </source>
</evidence>
<gene>
    <name evidence="3" type="ORF">IPOD504_LOCUS3214</name>
</gene>
<feature type="domain" description="CFAP61 dimerisation" evidence="2">
    <location>
        <begin position="373"/>
        <end position="448"/>
    </location>
</feature>
<dbReference type="InterPro" id="IPR056299">
    <property type="entry name" value="CFAP61_dimer"/>
</dbReference>